<keyword evidence="2" id="KW-1185">Reference proteome</keyword>
<dbReference type="GeneID" id="26970802"/>
<protein>
    <submittedName>
        <fullName evidence="1">Uncharacterized protein</fullName>
    </submittedName>
</protein>
<organism evidence="1 2">
    <name type="scientific">Paracoccidioides lutzii (strain ATCC MYA-826 / Pb01)</name>
    <name type="common">Paracoccidioides brasiliensis</name>
    <dbReference type="NCBI Taxonomy" id="502779"/>
    <lineage>
        <taxon>Eukaryota</taxon>
        <taxon>Fungi</taxon>
        <taxon>Dikarya</taxon>
        <taxon>Ascomycota</taxon>
        <taxon>Pezizomycotina</taxon>
        <taxon>Eurotiomycetes</taxon>
        <taxon>Eurotiomycetidae</taxon>
        <taxon>Onygenales</taxon>
        <taxon>Ajellomycetaceae</taxon>
        <taxon>Paracoccidioides</taxon>
    </lineage>
</organism>
<dbReference type="Proteomes" id="UP000002059">
    <property type="component" value="Partially assembled WGS sequence"/>
</dbReference>
<name>A0A0A2V0J4_PARBA</name>
<dbReference type="eggNOG" id="ENOG502SQ5K">
    <property type="taxonomic scope" value="Eukaryota"/>
</dbReference>
<reference evidence="1 2" key="1">
    <citation type="journal article" date="2011" name="PLoS Genet.">
        <title>Comparative genomic analysis of human fungal pathogens causing paracoccidioidomycosis.</title>
        <authorList>
            <person name="Desjardins C.A."/>
            <person name="Champion M.D."/>
            <person name="Holder J.W."/>
            <person name="Muszewska A."/>
            <person name="Goldberg J."/>
            <person name="Bailao A.M."/>
            <person name="Brigido M.M."/>
            <person name="Ferreira M.E."/>
            <person name="Garcia A.M."/>
            <person name="Grynberg M."/>
            <person name="Gujja S."/>
            <person name="Heiman D.I."/>
            <person name="Henn M.R."/>
            <person name="Kodira C.D."/>
            <person name="Leon-Narvaez H."/>
            <person name="Longo L.V."/>
            <person name="Ma L.J."/>
            <person name="Malavazi I."/>
            <person name="Matsuo A.L."/>
            <person name="Morais F.V."/>
            <person name="Pereira M."/>
            <person name="Rodriguez-Brito S."/>
            <person name="Sakthikumar S."/>
            <person name="Salem-Izacc S.M."/>
            <person name="Sykes S.M."/>
            <person name="Teixeira M.M."/>
            <person name="Vallejo M.C."/>
            <person name="Walter M.E."/>
            <person name="Yandava C."/>
            <person name="Young S."/>
            <person name="Zeng Q."/>
            <person name="Zucker J."/>
            <person name="Felipe M.S."/>
            <person name="Goldman G.H."/>
            <person name="Haas B.J."/>
            <person name="McEwen J.G."/>
            <person name="Nino-Vega G."/>
            <person name="Puccia R."/>
            <person name="San-Blas G."/>
            <person name="Soares C.M."/>
            <person name="Birren B.W."/>
            <person name="Cuomo C.A."/>
        </authorList>
    </citation>
    <scope>NUCLEOTIDE SEQUENCE [LARGE SCALE GENOMIC DNA]</scope>
    <source>
        <strain evidence="2">ATCC MYA-826 / Pb01</strain>
    </source>
</reference>
<evidence type="ECO:0000313" key="2">
    <source>
        <dbReference type="Proteomes" id="UP000002059"/>
    </source>
</evidence>
<evidence type="ECO:0000313" key="1">
    <source>
        <dbReference type="EMBL" id="KGQ01321.1"/>
    </source>
</evidence>
<proteinExistence type="predicted"/>
<gene>
    <name evidence="1" type="ORF">PAAG_12001</name>
</gene>
<dbReference type="KEGG" id="pbl:PAAG_12001"/>
<dbReference type="VEuPathDB" id="FungiDB:PAAG_12001"/>
<dbReference type="HOGENOM" id="CLU_2292505_0_0_1"/>
<dbReference type="RefSeq" id="XP_015702856.1">
    <property type="nucleotide sequence ID" value="XM_015847553.1"/>
</dbReference>
<dbReference type="AlphaFoldDB" id="A0A0A2V0J4"/>
<accession>A0A0A2V0J4</accession>
<sequence length="101" mass="11604">MSGELPQQRIRSQYAFFLVDVRSFSPSREVQMGHIWRSVIGQVRHPSRIIRPKVPCDDDYTMTLRQGVTQALRPPPILEKGNRVQVFCVVLNPDSILIRCA</sequence>
<dbReference type="EMBL" id="KN294004">
    <property type="protein sequence ID" value="KGQ01321.1"/>
    <property type="molecule type" value="Genomic_DNA"/>
</dbReference>